<dbReference type="AlphaFoldDB" id="A0A2X2SWM6"/>
<name>A0A2X2SWM6_CAPOC</name>
<dbReference type="RefSeq" id="WP_111973003.1">
    <property type="nucleotide sequence ID" value="NZ_UAVS01000006.1"/>
</dbReference>
<dbReference type="InterPro" id="IPR013728">
    <property type="entry name" value="BT_3987-like_N"/>
</dbReference>
<dbReference type="InterPro" id="IPR013320">
    <property type="entry name" value="ConA-like_dom_sf"/>
</dbReference>
<dbReference type="Gene3D" id="2.60.40.1740">
    <property type="entry name" value="hypothetical protein (bacova_03559)"/>
    <property type="match status" value="1"/>
</dbReference>
<dbReference type="PROSITE" id="PS51257">
    <property type="entry name" value="PROKAR_LIPOPROTEIN"/>
    <property type="match status" value="1"/>
</dbReference>
<protein>
    <submittedName>
        <fullName evidence="2">Domain of uncharacterized function (DUF1735)</fullName>
    </submittedName>
</protein>
<dbReference type="Pfam" id="PF08522">
    <property type="entry name" value="BT_3987-like_N"/>
    <property type="match status" value="1"/>
</dbReference>
<gene>
    <name evidence="2" type="ORF">NCTC11545_01869</name>
</gene>
<organism evidence="2 3">
    <name type="scientific">Capnocytophaga ochracea</name>
    <dbReference type="NCBI Taxonomy" id="1018"/>
    <lineage>
        <taxon>Bacteria</taxon>
        <taxon>Pseudomonadati</taxon>
        <taxon>Bacteroidota</taxon>
        <taxon>Flavobacteriia</taxon>
        <taxon>Flavobacteriales</taxon>
        <taxon>Flavobacteriaceae</taxon>
        <taxon>Capnocytophaga</taxon>
    </lineage>
</organism>
<evidence type="ECO:0000259" key="1">
    <source>
        <dbReference type="Pfam" id="PF08522"/>
    </source>
</evidence>
<evidence type="ECO:0000313" key="3">
    <source>
        <dbReference type="Proteomes" id="UP000250169"/>
    </source>
</evidence>
<dbReference type="GO" id="GO:0004553">
    <property type="term" value="F:hydrolase activity, hydrolyzing O-glycosyl compounds"/>
    <property type="evidence" value="ECO:0007669"/>
    <property type="project" value="UniProtKB-ARBA"/>
</dbReference>
<dbReference type="GO" id="GO:0005975">
    <property type="term" value="P:carbohydrate metabolic process"/>
    <property type="evidence" value="ECO:0007669"/>
    <property type="project" value="UniProtKB-ARBA"/>
</dbReference>
<proteinExistence type="predicted"/>
<dbReference type="Gene3D" id="2.60.120.200">
    <property type="match status" value="1"/>
</dbReference>
<sequence>MKNTIIKLASVVLLLGLTACQKKLDTEGDNPNISAIYMGEGNALVNIKKATEGGETDVEVRLTTQMNREVQATIAVTDFFAEYNKKNNTKYRMLPLAEYELYEENNPENKSTNGSLTVTFKNEVTVAKIKVKVKPLNETIYPIGIKYAIPLRITTANVGRILSNRDVVISFNRPFKTSVVEIKQGNNFSVLLDPTVETSEFTIQGHFMFLNWKYIGHDWNQSMINFRGGKGSNWWYTRVGKESFQVKDLDSDGAATYINQKVELKTWYQVSYVYKDNNLKVYINGKLAKTFVRPNLRFVKGEDGAITVGNAGNADSRDYRIREVRVWNRALTDAEITDGLYLPVDPNSEGLLVYLPLNKQTGFKDQTKYNNTVKFGKDGHDDKKDPPLKESDLTVEWTENVKFPAVGWEIEE</sequence>
<evidence type="ECO:0000313" key="2">
    <source>
        <dbReference type="EMBL" id="SQA94677.1"/>
    </source>
</evidence>
<dbReference type="EMBL" id="UAVS01000006">
    <property type="protein sequence ID" value="SQA94677.1"/>
    <property type="molecule type" value="Genomic_DNA"/>
</dbReference>
<accession>A0A2X2SWM6</accession>
<dbReference type="Proteomes" id="UP000250169">
    <property type="component" value="Unassembled WGS sequence"/>
</dbReference>
<dbReference type="Pfam" id="PF13385">
    <property type="entry name" value="Laminin_G_3"/>
    <property type="match status" value="1"/>
</dbReference>
<dbReference type="SUPFAM" id="SSF49899">
    <property type="entry name" value="Concanavalin A-like lectins/glucanases"/>
    <property type="match status" value="1"/>
</dbReference>
<feature type="domain" description="BT-3987-like N-terminal" evidence="1">
    <location>
        <begin position="36"/>
        <end position="157"/>
    </location>
</feature>
<reference evidence="2 3" key="1">
    <citation type="submission" date="2018-06" db="EMBL/GenBank/DDBJ databases">
        <authorList>
            <consortium name="Pathogen Informatics"/>
            <person name="Doyle S."/>
        </authorList>
    </citation>
    <scope>NUCLEOTIDE SEQUENCE [LARGE SCALE GENOMIC DNA]</scope>
    <source>
        <strain evidence="2 3">NCTC11545</strain>
    </source>
</reference>